<dbReference type="EMBL" id="MU806430">
    <property type="protein sequence ID" value="KAJ3835252.1"/>
    <property type="molecule type" value="Genomic_DNA"/>
</dbReference>
<gene>
    <name evidence="2" type="ORF">F5878DRAFT_644482</name>
</gene>
<sequence>MYIAPTANPYLHFITSLRGNMVNLEPGMGDSGEIVGPKSKSFYGFIRKNLNSTPIHIVLNISALLVKVLSLLVIVISALLVKDFLRPSFLQNSAYSNFCPIMLFFPSNRRRHGLSIGFVFPAVLALVATMCTFAFAVPMRLRPPVDKKGVPTIPANAPTVVGRMNFDPPEFSLPHFPVPEHADRISHDIHGESLVFVRTGYVTAIQTAFQNAVPVLAQRNIEFLTLAQTPMYPPVFEKALDPNSRYIYCEAGISSLNVELKGVLVAQHNHKAAVISVVFYYLLEAGGVKRPGVLAFPSEHAEVGISLSLSGILLI</sequence>
<organism evidence="2 3">
    <name type="scientific">Lentinula raphanica</name>
    <dbReference type="NCBI Taxonomy" id="153919"/>
    <lineage>
        <taxon>Eukaryota</taxon>
        <taxon>Fungi</taxon>
        <taxon>Dikarya</taxon>
        <taxon>Basidiomycota</taxon>
        <taxon>Agaricomycotina</taxon>
        <taxon>Agaricomycetes</taxon>
        <taxon>Agaricomycetidae</taxon>
        <taxon>Agaricales</taxon>
        <taxon>Marasmiineae</taxon>
        <taxon>Omphalotaceae</taxon>
        <taxon>Lentinula</taxon>
    </lineage>
</organism>
<evidence type="ECO:0000313" key="2">
    <source>
        <dbReference type="EMBL" id="KAJ3835252.1"/>
    </source>
</evidence>
<comment type="caution">
    <text evidence="2">The sequence shown here is derived from an EMBL/GenBank/DDBJ whole genome shotgun (WGS) entry which is preliminary data.</text>
</comment>
<feature type="transmembrane region" description="Helical" evidence="1">
    <location>
        <begin position="114"/>
        <end position="137"/>
    </location>
</feature>
<proteinExistence type="predicted"/>
<evidence type="ECO:0000256" key="1">
    <source>
        <dbReference type="SAM" id="Phobius"/>
    </source>
</evidence>
<reference evidence="2" key="1">
    <citation type="submission" date="2022-08" db="EMBL/GenBank/DDBJ databases">
        <authorList>
            <consortium name="DOE Joint Genome Institute"/>
            <person name="Min B."/>
            <person name="Riley R."/>
            <person name="Sierra-Patev S."/>
            <person name="Naranjo-Ortiz M."/>
            <person name="Looney B."/>
            <person name="Konkel Z."/>
            <person name="Slot J.C."/>
            <person name="Sakamoto Y."/>
            <person name="Steenwyk J.L."/>
            <person name="Rokas A."/>
            <person name="Carro J."/>
            <person name="Camarero S."/>
            <person name="Ferreira P."/>
            <person name="Molpeceres G."/>
            <person name="Ruiz-Duenas F.J."/>
            <person name="Serrano A."/>
            <person name="Henrissat B."/>
            <person name="Drula E."/>
            <person name="Hughes K.W."/>
            <person name="Mata J.L."/>
            <person name="Ishikawa N.K."/>
            <person name="Vargas-Isla R."/>
            <person name="Ushijima S."/>
            <person name="Smith C.A."/>
            <person name="Ahrendt S."/>
            <person name="Andreopoulos W."/>
            <person name="He G."/>
            <person name="Labutti K."/>
            <person name="Lipzen A."/>
            <person name="Ng V."/>
            <person name="Sandor L."/>
            <person name="Barry K."/>
            <person name="Martinez A.T."/>
            <person name="Xiao Y."/>
            <person name="Gibbons J.G."/>
            <person name="Terashima K."/>
            <person name="Hibbett D.S."/>
            <person name="Grigoriev I.V."/>
        </authorList>
    </citation>
    <scope>NUCLEOTIDE SEQUENCE</scope>
    <source>
        <strain evidence="2">TFB9207</strain>
    </source>
</reference>
<keyword evidence="3" id="KW-1185">Reference proteome</keyword>
<accession>A0AA38P2S3</accession>
<keyword evidence="1" id="KW-1133">Transmembrane helix</keyword>
<keyword evidence="1" id="KW-0472">Membrane</keyword>
<dbReference type="AlphaFoldDB" id="A0AA38P2S3"/>
<evidence type="ECO:0000313" key="3">
    <source>
        <dbReference type="Proteomes" id="UP001163846"/>
    </source>
</evidence>
<protein>
    <submittedName>
        <fullName evidence="2">Uncharacterized protein</fullName>
    </submittedName>
</protein>
<feature type="transmembrane region" description="Helical" evidence="1">
    <location>
        <begin position="57"/>
        <end position="81"/>
    </location>
</feature>
<dbReference type="Proteomes" id="UP001163846">
    <property type="component" value="Unassembled WGS sequence"/>
</dbReference>
<name>A0AA38P2S3_9AGAR</name>
<keyword evidence="1" id="KW-0812">Transmembrane</keyword>